<dbReference type="AlphaFoldDB" id="R9RBC5"/>
<dbReference type="PANTHER" id="PTHR39176:SF1">
    <property type="entry name" value="PERIPLASMIC PROTEIN"/>
    <property type="match status" value="1"/>
</dbReference>
<dbReference type="HOGENOM" id="CLU_2752014_0_0_0"/>
<name>R9RBC5_9FUSO</name>
<evidence type="ECO:0000259" key="1">
    <source>
        <dbReference type="Pfam" id="PF07007"/>
    </source>
</evidence>
<reference evidence="2 3" key="1">
    <citation type="submission" date="2012-07" db="EMBL/GenBank/DDBJ databases">
        <title>The Genome Sequence of Fusobacterium sp. 4_8.</title>
        <authorList>
            <consortium name="The Broad Institute Genome Sequencing Platform"/>
            <person name="Earl A."/>
            <person name="Ward D."/>
            <person name="Feldgarden M."/>
            <person name="Gevers D."/>
            <person name="Sibley C.D."/>
            <person name="White A.P."/>
            <person name="Crowley S."/>
            <person name="Surette M."/>
            <person name="Strauss J.C."/>
            <person name="Ambrose C.E."/>
            <person name="Allen-Vercoe E."/>
            <person name="Walker B."/>
            <person name="Young S.K."/>
            <person name="Zeng Q."/>
            <person name="Gargeya S."/>
            <person name="Fitzgerald M."/>
            <person name="Haas B."/>
            <person name="Abouelleil A."/>
            <person name="Alvarado L."/>
            <person name="Arachchi H.M."/>
            <person name="Berlin A.M."/>
            <person name="Chapman S.B."/>
            <person name="Goldberg J."/>
            <person name="Griggs A."/>
            <person name="Gujja S."/>
            <person name="Hansen M."/>
            <person name="Howarth C."/>
            <person name="Imamovic A."/>
            <person name="Larimer J."/>
            <person name="McCowen C."/>
            <person name="Montmayeur A."/>
            <person name="Murphy C."/>
            <person name="Neiman D."/>
            <person name="Pearson M."/>
            <person name="Priest M."/>
            <person name="Roberts A."/>
            <person name="Saif S."/>
            <person name="Shea T."/>
            <person name="Sisk P."/>
            <person name="Sykes S."/>
            <person name="Wortman J."/>
            <person name="Nusbaum C."/>
            <person name="Birren B."/>
        </authorList>
    </citation>
    <scope>NUCLEOTIDE SEQUENCE [LARGE SCALE GENOMIC DNA]</scope>
    <source>
        <strain evidence="2 3">4_8</strain>
    </source>
</reference>
<feature type="domain" description="Lysozyme inhibitor LprI-like N-terminal" evidence="1">
    <location>
        <begin position="2"/>
        <end position="59"/>
    </location>
</feature>
<dbReference type="Gene3D" id="1.20.1270.180">
    <property type="match status" value="1"/>
</dbReference>
<gene>
    <name evidence="2" type="ORF">HMPREF0409_01057</name>
</gene>
<dbReference type="InterPro" id="IPR009739">
    <property type="entry name" value="LprI-like_N"/>
</dbReference>
<evidence type="ECO:0000313" key="3">
    <source>
        <dbReference type="Proteomes" id="UP000014361"/>
    </source>
</evidence>
<accession>R9RBC5</accession>
<dbReference type="PANTHER" id="PTHR39176">
    <property type="entry name" value="PERIPLASMIC PROTEIN-RELATED"/>
    <property type="match status" value="1"/>
</dbReference>
<dbReference type="PATRIC" id="fig|469607.3.peg.680"/>
<organism evidence="2 3">
    <name type="scientific">Fusobacterium animalis 4_8</name>
    <dbReference type="NCBI Taxonomy" id="469607"/>
    <lineage>
        <taxon>Bacteria</taxon>
        <taxon>Fusobacteriati</taxon>
        <taxon>Fusobacteriota</taxon>
        <taxon>Fusobacteriia</taxon>
        <taxon>Fusobacteriales</taxon>
        <taxon>Fusobacteriaceae</taxon>
        <taxon>Fusobacterium</taxon>
    </lineage>
</organism>
<dbReference type="KEGG" id="fus:HMPREF0409_01057"/>
<evidence type="ECO:0000313" key="2">
    <source>
        <dbReference type="EMBL" id="AGM23132.1"/>
    </source>
</evidence>
<protein>
    <recommendedName>
        <fullName evidence="1">Lysozyme inhibitor LprI-like N-terminal domain-containing protein</fullName>
    </recommendedName>
</protein>
<proteinExistence type="predicted"/>
<sequence length="70" mass="8110">MEKLPKAEKNRLEKEQKVWLKNRNIKAKEAAKEAEGGTMEPLLFGASIKDLNEKRAIELAKRYDEIVNKK</sequence>
<dbReference type="Proteomes" id="UP000014361">
    <property type="component" value="Chromosome"/>
</dbReference>
<dbReference type="EMBL" id="CP003723">
    <property type="protein sequence ID" value="AGM23132.1"/>
    <property type="molecule type" value="Genomic_DNA"/>
</dbReference>
<dbReference type="Pfam" id="PF07007">
    <property type="entry name" value="LprI"/>
    <property type="match status" value="1"/>
</dbReference>